<protein>
    <submittedName>
        <fullName evidence="3">Hpt domain-containing protein</fullName>
    </submittedName>
</protein>
<accession>A0ABX0H523</accession>
<dbReference type="Proteomes" id="UP000649799">
    <property type="component" value="Unassembled WGS sequence"/>
</dbReference>
<feature type="domain" description="HPt" evidence="2">
    <location>
        <begin position="21"/>
        <end position="119"/>
    </location>
</feature>
<evidence type="ECO:0000259" key="2">
    <source>
        <dbReference type="PROSITE" id="PS50894"/>
    </source>
</evidence>
<dbReference type="EMBL" id="JAANYN010000002">
    <property type="protein sequence ID" value="NHE56739.1"/>
    <property type="molecule type" value="Genomic_DNA"/>
</dbReference>
<evidence type="ECO:0000313" key="3">
    <source>
        <dbReference type="EMBL" id="NHE56739.1"/>
    </source>
</evidence>
<feature type="modified residue" description="Phosphohistidine" evidence="1">
    <location>
        <position position="60"/>
    </location>
</feature>
<dbReference type="Gene3D" id="1.20.120.160">
    <property type="entry name" value="HPT domain"/>
    <property type="match status" value="1"/>
</dbReference>
<evidence type="ECO:0000256" key="1">
    <source>
        <dbReference type="PROSITE-ProRule" id="PRU00110"/>
    </source>
</evidence>
<comment type="caution">
    <text evidence="3">The sequence shown here is derived from an EMBL/GenBank/DDBJ whole genome shotgun (WGS) entry which is preliminary data.</text>
</comment>
<dbReference type="PROSITE" id="PS50894">
    <property type="entry name" value="HPT"/>
    <property type="match status" value="1"/>
</dbReference>
<gene>
    <name evidence="3" type="ORF">G9Q97_07925</name>
</gene>
<name>A0ABX0H523_9BACT</name>
<keyword evidence="4" id="KW-1185">Reference proteome</keyword>
<evidence type="ECO:0000313" key="4">
    <source>
        <dbReference type="Proteomes" id="UP000649799"/>
    </source>
</evidence>
<dbReference type="Pfam" id="PF01627">
    <property type="entry name" value="Hpt"/>
    <property type="match status" value="1"/>
</dbReference>
<dbReference type="SUPFAM" id="SSF47226">
    <property type="entry name" value="Histidine-containing phosphotransfer domain, HPT domain"/>
    <property type="match status" value="1"/>
</dbReference>
<keyword evidence="1" id="KW-0597">Phosphoprotein</keyword>
<reference evidence="3 4" key="1">
    <citation type="submission" date="2020-03" db="EMBL/GenBank/DDBJ databases">
        <title>Cyclobacterium plantarum sp. nov., a marine bacterium isolated from a coastal-marine wetland.</title>
        <authorList>
            <person name="Sanchez-Porro C."/>
            <person name="Ventosa A."/>
            <person name="Amoozegar M."/>
        </authorList>
    </citation>
    <scope>NUCLEOTIDE SEQUENCE [LARGE SCALE GENOMIC DNA]</scope>
    <source>
        <strain evidence="3 4">GBPx2</strain>
    </source>
</reference>
<dbReference type="InterPro" id="IPR008207">
    <property type="entry name" value="Sig_transdc_His_kin_Hpt_dom"/>
</dbReference>
<dbReference type="RefSeq" id="WP_166145059.1">
    <property type="nucleotide sequence ID" value="NZ_JAANYN010000002.1"/>
</dbReference>
<sequence length="121" mass="13792">MENSQGKLYNLVNLEEISGGSDEFIIEMTKLFIDQAQNTINGLNAAFDQKNFTEIKNLAHQIKPSIDNIKIDILSPIIREIEHLAERQDQPEKLSPLIMETNTVLETVISQLQTELKERAK</sequence>
<organism evidence="3 4">
    <name type="scientific">Cyclobacterium plantarum</name>
    <dbReference type="NCBI Taxonomy" id="2716263"/>
    <lineage>
        <taxon>Bacteria</taxon>
        <taxon>Pseudomonadati</taxon>
        <taxon>Bacteroidota</taxon>
        <taxon>Cytophagia</taxon>
        <taxon>Cytophagales</taxon>
        <taxon>Cyclobacteriaceae</taxon>
        <taxon>Cyclobacterium</taxon>
    </lineage>
</organism>
<dbReference type="InterPro" id="IPR036641">
    <property type="entry name" value="HPT_dom_sf"/>
</dbReference>
<proteinExistence type="predicted"/>